<evidence type="ECO:0000313" key="1">
    <source>
        <dbReference type="EMBL" id="GMN56295.1"/>
    </source>
</evidence>
<dbReference type="AlphaFoldDB" id="A0AA88APV7"/>
<proteinExistence type="predicted"/>
<gene>
    <name evidence="1" type="ORF">TIFTF001_025421</name>
</gene>
<dbReference type="Proteomes" id="UP001187192">
    <property type="component" value="Unassembled WGS sequence"/>
</dbReference>
<keyword evidence="2" id="KW-1185">Reference proteome</keyword>
<organism evidence="1 2">
    <name type="scientific">Ficus carica</name>
    <name type="common">Common fig</name>
    <dbReference type="NCBI Taxonomy" id="3494"/>
    <lineage>
        <taxon>Eukaryota</taxon>
        <taxon>Viridiplantae</taxon>
        <taxon>Streptophyta</taxon>
        <taxon>Embryophyta</taxon>
        <taxon>Tracheophyta</taxon>
        <taxon>Spermatophyta</taxon>
        <taxon>Magnoliopsida</taxon>
        <taxon>eudicotyledons</taxon>
        <taxon>Gunneridae</taxon>
        <taxon>Pentapetalae</taxon>
        <taxon>rosids</taxon>
        <taxon>fabids</taxon>
        <taxon>Rosales</taxon>
        <taxon>Moraceae</taxon>
        <taxon>Ficeae</taxon>
        <taxon>Ficus</taxon>
    </lineage>
</organism>
<accession>A0AA88APV7</accession>
<comment type="caution">
    <text evidence="1">The sequence shown here is derived from an EMBL/GenBank/DDBJ whole genome shotgun (WGS) entry which is preliminary data.</text>
</comment>
<name>A0AA88APV7_FICCA</name>
<sequence>MADLASKEIGITGIASKGCGVKSRSSKWGEEERGCRVGDSQHLQFGVHRGALGHLTPGIRKATWHKNVNTRWSFQRKALFITKKLPLQGQTPKLPT</sequence>
<reference evidence="1" key="1">
    <citation type="submission" date="2023-07" db="EMBL/GenBank/DDBJ databases">
        <title>draft genome sequence of fig (Ficus carica).</title>
        <authorList>
            <person name="Takahashi T."/>
            <person name="Nishimura K."/>
        </authorList>
    </citation>
    <scope>NUCLEOTIDE SEQUENCE</scope>
</reference>
<protein>
    <submittedName>
        <fullName evidence="1">Uncharacterized protein</fullName>
    </submittedName>
</protein>
<evidence type="ECO:0000313" key="2">
    <source>
        <dbReference type="Proteomes" id="UP001187192"/>
    </source>
</evidence>
<dbReference type="EMBL" id="BTGU01000062">
    <property type="protein sequence ID" value="GMN56295.1"/>
    <property type="molecule type" value="Genomic_DNA"/>
</dbReference>